<dbReference type="Pfam" id="PF00076">
    <property type="entry name" value="RRM_1"/>
    <property type="match status" value="1"/>
</dbReference>
<feature type="compositionally biased region" description="Polar residues" evidence="3">
    <location>
        <begin position="949"/>
        <end position="961"/>
    </location>
</feature>
<dbReference type="InterPro" id="IPR035979">
    <property type="entry name" value="RBD_domain_sf"/>
</dbReference>
<feature type="compositionally biased region" description="Basic and acidic residues" evidence="3">
    <location>
        <begin position="531"/>
        <end position="545"/>
    </location>
</feature>
<proteinExistence type="predicted"/>
<feature type="compositionally biased region" description="Polar residues" evidence="3">
    <location>
        <begin position="974"/>
        <end position="983"/>
    </location>
</feature>
<dbReference type="SUPFAM" id="SSF54928">
    <property type="entry name" value="RNA-binding domain, RBD"/>
    <property type="match status" value="1"/>
</dbReference>
<dbReference type="InterPro" id="IPR000504">
    <property type="entry name" value="RRM_dom"/>
</dbReference>
<dbReference type="PROSITE" id="PS50102">
    <property type="entry name" value="RRM"/>
    <property type="match status" value="1"/>
</dbReference>
<feature type="domain" description="C3H1-type" evidence="5">
    <location>
        <begin position="359"/>
        <end position="385"/>
    </location>
</feature>
<feature type="domain" description="C3H1-type" evidence="5">
    <location>
        <begin position="464"/>
        <end position="491"/>
    </location>
</feature>
<accession>A0AAD5UU86</accession>
<dbReference type="Gene3D" id="3.30.1370.210">
    <property type="match status" value="1"/>
</dbReference>
<sequence>MVGTPKTLALIHQLSSEILARNERESTRAVSQFDLTMAALADKVVPTIEDSMRRQLETVFSEMEWNYQEMRNIASIDMLSTSAYRASTLLELRTEEAEVARRAQEDASRSAEQLSDFLTQLAHQTQEEMFSINGTAAAVREGLLKQSQLQADPFGFTQWGEWVKAAVLWLLQIVLRVDQTYFELILELPVWRILGVLVQAIYYACRISLSSLLVSLEPLERVNPCGREVSPAVEFCFARRLFQAVVIRVVVEHVKLLASKSEYPPKISSTNDNKSKECAGSVQASKVSSRILQVSFLSALPVGTHAATPSSAIALTRSVATPAVMASGLLTSLMPPESLGKSRGEYRGFSNVAVYRPRPPLIPVCGDYQHGRCMNLRCQRLHVPPPVLPSLPTPPEAGHRDPLSVVPILVHPYQFEQPRKMPPPPVPVLPFQHRLDITRSANVSTTSGTLPVMSDGPPRSGAGLKRDEICQNHLKGRCFWGAKCHRKHVDPPESSSPNTPKEHNIPQIVPQPVAWEPLTTPPTTRVMLGPTKDETLADKDKRPEKLCSSPTKARCGAGPSCSDIHIFDLPPDPSSSSSLHQHPPPSDDPQLDEMAYSDATLYAKYPAGEPPNVFSSFTSSDDVFFSVVIQVPQSNIPKPSYCAAMLTSSLPGPFPPRTKVIDGKKWKLTTPEDVCTNFSQRRCFHTNCNKRHLTREELDTYFVPMVCRAWDENYCLRGDACPYTHAIIELTPELPPPTPENNATSSQPLRDELTAEVAHSTRHEAASQNQDTPQVAGPSKPSTARPQNKGKQRATRPDAKSTGKGPEPSLNQPLESKTPEPTKPVDDGSTKEASTSKSSKGKKRAAKQPSTNPQPADTANPKAGPSQQRSKATHPPFTSFPQTADAGTSTDSSPHSTRSPLPDAKPAAEPEPTLPRPPQKASRGKRHRKRQQPEQSQQPAQAPVASTSKGPQSVQAPNNAQAEVAPEAPGPSRVTATTQQNPVNVPLAGPSQETLDAIARAPAVPPGLGLEKLLAAKEPSPPPPPPPPPPPRKPLDEISLSVLDGTKVTFGPGFEVRQLVTGFESRDVIIRKIPSSTTEEEIRRALEVFGEVSRVSIPEKKGSTMVVKASFTNHLHASQAVYALEGASVFGDDRLDIVLGSHKSAGVGKGIVQDGDLFIEFPTPNRIGYVGFYTFEDADAAVKKMNGVVLRKCYITAEHFPGIPSVQDSPFVCWVFHPMRHWPSSE</sequence>
<feature type="compositionally biased region" description="Pro residues" evidence="3">
    <location>
        <begin position="1019"/>
        <end position="1032"/>
    </location>
</feature>
<keyword evidence="2" id="KW-0479">Metal-binding</keyword>
<keyword evidence="1" id="KW-0694">RNA-binding</keyword>
<feature type="compositionally biased region" description="Polar residues" evidence="3">
    <location>
        <begin position="879"/>
        <end position="899"/>
    </location>
</feature>
<keyword evidence="7" id="KW-1185">Reference proteome</keyword>
<feature type="zinc finger region" description="C3H1-type" evidence="2">
    <location>
        <begin position="359"/>
        <end position="385"/>
    </location>
</feature>
<evidence type="ECO:0000259" key="5">
    <source>
        <dbReference type="PROSITE" id="PS50103"/>
    </source>
</evidence>
<feature type="compositionally biased region" description="Polar residues" evidence="3">
    <location>
        <begin position="848"/>
        <end position="857"/>
    </location>
</feature>
<evidence type="ECO:0000256" key="1">
    <source>
        <dbReference type="PROSITE-ProRule" id="PRU00176"/>
    </source>
</evidence>
<evidence type="ECO:0000313" key="7">
    <source>
        <dbReference type="Proteomes" id="UP001212997"/>
    </source>
</evidence>
<feature type="region of interest" description="Disordered" evidence="3">
    <location>
        <begin position="1014"/>
        <end position="1037"/>
    </location>
</feature>
<gene>
    <name evidence="6" type="ORF">NLI96_g10898</name>
</gene>
<dbReference type="Proteomes" id="UP001212997">
    <property type="component" value="Unassembled WGS sequence"/>
</dbReference>
<keyword evidence="2" id="KW-0863">Zinc-finger</keyword>
<feature type="compositionally biased region" description="Low complexity" evidence="3">
    <location>
        <begin position="933"/>
        <end position="948"/>
    </location>
</feature>
<feature type="region of interest" description="Disordered" evidence="3">
    <location>
        <begin position="732"/>
        <end position="989"/>
    </location>
</feature>
<feature type="zinc finger region" description="C3H1-type" evidence="2">
    <location>
        <begin position="701"/>
        <end position="728"/>
    </location>
</feature>
<feature type="compositionally biased region" description="Basic and acidic residues" evidence="3">
    <location>
        <begin position="817"/>
        <end position="830"/>
    </location>
</feature>
<dbReference type="Gene3D" id="3.30.70.330">
    <property type="match status" value="1"/>
</dbReference>
<reference evidence="6" key="1">
    <citation type="submission" date="2022-07" db="EMBL/GenBank/DDBJ databases">
        <title>Genome Sequence of Physisporinus lineatus.</title>
        <authorList>
            <person name="Buettner E."/>
        </authorList>
    </citation>
    <scope>NUCLEOTIDE SEQUENCE</scope>
    <source>
        <strain evidence="6">VT162</strain>
    </source>
</reference>
<feature type="domain" description="RRM" evidence="4">
    <location>
        <begin position="1066"/>
        <end position="1142"/>
    </location>
</feature>
<feature type="compositionally biased region" description="Basic and acidic residues" evidence="3">
    <location>
        <begin position="749"/>
        <end position="765"/>
    </location>
</feature>
<dbReference type="AlphaFoldDB" id="A0AAD5UU86"/>
<organism evidence="6 7">
    <name type="scientific">Meripilus lineatus</name>
    <dbReference type="NCBI Taxonomy" id="2056292"/>
    <lineage>
        <taxon>Eukaryota</taxon>
        <taxon>Fungi</taxon>
        <taxon>Dikarya</taxon>
        <taxon>Basidiomycota</taxon>
        <taxon>Agaricomycotina</taxon>
        <taxon>Agaricomycetes</taxon>
        <taxon>Polyporales</taxon>
        <taxon>Meripilaceae</taxon>
        <taxon>Meripilus</taxon>
    </lineage>
</organism>
<evidence type="ECO:0000259" key="4">
    <source>
        <dbReference type="PROSITE" id="PS50102"/>
    </source>
</evidence>
<protein>
    <submittedName>
        <fullName evidence="6">Uncharacterized protein</fullName>
    </submittedName>
</protein>
<dbReference type="PROSITE" id="PS50103">
    <property type="entry name" value="ZF_C3H1"/>
    <property type="match status" value="3"/>
</dbReference>
<keyword evidence="2" id="KW-0862">Zinc</keyword>
<evidence type="ECO:0000313" key="6">
    <source>
        <dbReference type="EMBL" id="KAJ3476814.1"/>
    </source>
</evidence>
<name>A0AAD5UU86_9APHY</name>
<evidence type="ECO:0000256" key="3">
    <source>
        <dbReference type="SAM" id="MobiDB-lite"/>
    </source>
</evidence>
<feature type="domain" description="C3H1-type" evidence="5">
    <location>
        <begin position="701"/>
        <end position="728"/>
    </location>
</feature>
<dbReference type="GO" id="GO:0003723">
    <property type="term" value="F:RNA binding"/>
    <property type="evidence" value="ECO:0007669"/>
    <property type="project" value="UniProtKB-UniRule"/>
</dbReference>
<feature type="region of interest" description="Disordered" evidence="3">
    <location>
        <begin position="486"/>
        <end position="592"/>
    </location>
</feature>
<dbReference type="EMBL" id="JANAWD010000664">
    <property type="protein sequence ID" value="KAJ3476814.1"/>
    <property type="molecule type" value="Genomic_DNA"/>
</dbReference>
<dbReference type="InterPro" id="IPR000571">
    <property type="entry name" value="Znf_CCCH"/>
</dbReference>
<dbReference type="SMART" id="SM00360">
    <property type="entry name" value="RRM"/>
    <property type="match status" value="1"/>
</dbReference>
<comment type="caution">
    <text evidence="6">The sequence shown here is derived from an EMBL/GenBank/DDBJ whole genome shotgun (WGS) entry which is preliminary data.</text>
</comment>
<dbReference type="InterPro" id="IPR012677">
    <property type="entry name" value="Nucleotide-bd_a/b_plait_sf"/>
</dbReference>
<dbReference type="SMART" id="SM00356">
    <property type="entry name" value="ZnF_C3H1"/>
    <property type="match status" value="4"/>
</dbReference>
<feature type="region of interest" description="Disordered" evidence="3">
    <location>
        <begin position="445"/>
        <end position="464"/>
    </location>
</feature>
<dbReference type="GO" id="GO:0008270">
    <property type="term" value="F:zinc ion binding"/>
    <property type="evidence" value="ECO:0007669"/>
    <property type="project" value="UniProtKB-KW"/>
</dbReference>
<evidence type="ECO:0000256" key="2">
    <source>
        <dbReference type="PROSITE-ProRule" id="PRU00723"/>
    </source>
</evidence>
<feature type="zinc finger region" description="C3H1-type" evidence="2">
    <location>
        <begin position="464"/>
        <end position="491"/>
    </location>
</feature>